<keyword evidence="3" id="KW-1185">Reference proteome</keyword>
<reference evidence="2 3" key="1">
    <citation type="submission" date="2018-05" db="EMBL/GenBank/DDBJ databases">
        <title>Amnibacterium sp. M8JJ-5, whole genome shotgun sequence.</title>
        <authorList>
            <person name="Tuo L."/>
        </authorList>
    </citation>
    <scope>NUCLEOTIDE SEQUENCE [LARGE SCALE GENOMIC DNA]</scope>
    <source>
        <strain evidence="2 3">M8JJ-5</strain>
    </source>
</reference>
<dbReference type="RefSeq" id="WP_116757781.1">
    <property type="nucleotide sequence ID" value="NZ_JBHUEX010000001.1"/>
</dbReference>
<evidence type="ECO:0000313" key="3">
    <source>
        <dbReference type="Proteomes" id="UP000244893"/>
    </source>
</evidence>
<dbReference type="GO" id="GO:0003824">
    <property type="term" value="F:catalytic activity"/>
    <property type="evidence" value="ECO:0007669"/>
    <property type="project" value="InterPro"/>
</dbReference>
<sequence length="176" mass="18830">MAGSESIDVEIALLIVSPVHRYEGRPADGPLPSVGEETPDRIELRARLGVVGDRYFNKAAHSRAAVTLMAMESVEQLVDDLALEETPDPRATRRNILLRGANVDALRGTRFTLDSGHGPVEFQGNRPANPCAWMNVTLAPGAFKALRGRGGIRATPLTDGVLTLGPAVLTRSEPAD</sequence>
<evidence type="ECO:0000313" key="2">
    <source>
        <dbReference type="EMBL" id="PVZ93453.1"/>
    </source>
</evidence>
<dbReference type="AlphaFoldDB" id="A0A2V1HLF3"/>
<accession>A0A2V1HLF3</accession>
<dbReference type="SUPFAM" id="SSF50800">
    <property type="entry name" value="PK beta-barrel domain-like"/>
    <property type="match status" value="1"/>
</dbReference>
<evidence type="ECO:0000259" key="1">
    <source>
        <dbReference type="PROSITE" id="PS51340"/>
    </source>
</evidence>
<dbReference type="PROSITE" id="PS51340">
    <property type="entry name" value="MOSC"/>
    <property type="match status" value="1"/>
</dbReference>
<dbReference type="InterPro" id="IPR005302">
    <property type="entry name" value="MoCF_Sase_C"/>
</dbReference>
<protein>
    <submittedName>
        <fullName evidence="2">Molybdenum cofactor biosysynthesis protein</fullName>
    </submittedName>
</protein>
<feature type="domain" description="MOSC" evidence="1">
    <location>
        <begin position="36"/>
        <end position="171"/>
    </location>
</feature>
<organism evidence="2 3">
    <name type="scientific">Amnibacterium flavum</name>
    <dbReference type="NCBI Taxonomy" id="2173173"/>
    <lineage>
        <taxon>Bacteria</taxon>
        <taxon>Bacillati</taxon>
        <taxon>Actinomycetota</taxon>
        <taxon>Actinomycetes</taxon>
        <taxon>Micrococcales</taxon>
        <taxon>Microbacteriaceae</taxon>
        <taxon>Amnibacterium</taxon>
    </lineage>
</organism>
<dbReference type="Pfam" id="PF03473">
    <property type="entry name" value="MOSC"/>
    <property type="match status" value="1"/>
</dbReference>
<dbReference type="Proteomes" id="UP000244893">
    <property type="component" value="Unassembled WGS sequence"/>
</dbReference>
<proteinExistence type="predicted"/>
<dbReference type="OrthoDB" id="192945at2"/>
<dbReference type="InterPro" id="IPR011037">
    <property type="entry name" value="Pyrv_Knase-like_insert_dom_sf"/>
</dbReference>
<dbReference type="EMBL" id="QEOP01000004">
    <property type="protein sequence ID" value="PVZ93453.1"/>
    <property type="molecule type" value="Genomic_DNA"/>
</dbReference>
<comment type="caution">
    <text evidence="2">The sequence shown here is derived from an EMBL/GenBank/DDBJ whole genome shotgun (WGS) entry which is preliminary data.</text>
</comment>
<dbReference type="GO" id="GO:0030151">
    <property type="term" value="F:molybdenum ion binding"/>
    <property type="evidence" value="ECO:0007669"/>
    <property type="project" value="InterPro"/>
</dbReference>
<name>A0A2V1HLF3_9MICO</name>
<dbReference type="Gene3D" id="2.40.33.20">
    <property type="entry name" value="PK beta-barrel domain-like"/>
    <property type="match status" value="1"/>
</dbReference>
<gene>
    <name evidence="2" type="ORF">DDQ50_15945</name>
</gene>
<dbReference type="GO" id="GO:0030170">
    <property type="term" value="F:pyridoxal phosphate binding"/>
    <property type="evidence" value="ECO:0007669"/>
    <property type="project" value="InterPro"/>
</dbReference>